<dbReference type="InterPro" id="IPR012302">
    <property type="entry name" value="Malic_NAD-bd"/>
</dbReference>
<dbReference type="NCBIfam" id="NF010052">
    <property type="entry name" value="PRK13529.1"/>
    <property type="match status" value="1"/>
</dbReference>
<dbReference type="InterPro" id="IPR037062">
    <property type="entry name" value="Malic_N_dom_sf"/>
</dbReference>
<dbReference type="SMR" id="B4LME3"/>
<dbReference type="GO" id="GO:0004471">
    <property type="term" value="F:malate dehydrogenase (decarboxylating) (NAD+) activity"/>
    <property type="evidence" value="ECO:0007669"/>
    <property type="project" value="UniProtKB-EC"/>
</dbReference>
<feature type="domain" description="Malic enzyme N-terminal" evidence="4">
    <location>
        <begin position="110"/>
        <end position="292"/>
    </location>
</feature>
<dbReference type="GO" id="GO:0005739">
    <property type="term" value="C:mitochondrion"/>
    <property type="evidence" value="ECO:0007669"/>
    <property type="project" value="TreeGrafter"/>
</dbReference>
<comment type="similarity">
    <text evidence="1">Belongs to the malic enzymes family.</text>
</comment>
<evidence type="ECO:0000256" key="1">
    <source>
        <dbReference type="ARBA" id="ARBA00008785"/>
    </source>
</evidence>
<dbReference type="Pfam" id="PF00390">
    <property type="entry name" value="malic"/>
    <property type="match status" value="1"/>
</dbReference>
<reference evidence="5 6" key="1">
    <citation type="journal article" date="2007" name="Nature">
        <title>Evolution of genes and genomes on the Drosophila phylogeny.</title>
        <authorList>
            <consortium name="Drosophila 12 Genomes Consortium"/>
            <person name="Clark A.G."/>
            <person name="Eisen M.B."/>
            <person name="Smith D.R."/>
            <person name="Bergman C.M."/>
            <person name="Oliver B."/>
            <person name="Markow T.A."/>
            <person name="Kaufman T.C."/>
            <person name="Kellis M."/>
            <person name="Gelbart W."/>
            <person name="Iyer V.N."/>
            <person name="Pollard D.A."/>
            <person name="Sackton T.B."/>
            <person name="Larracuente A.M."/>
            <person name="Singh N.D."/>
            <person name="Abad J.P."/>
            <person name="Abt D.N."/>
            <person name="Adryan B."/>
            <person name="Aguade M."/>
            <person name="Akashi H."/>
            <person name="Anderson W.W."/>
            <person name="Aquadro C.F."/>
            <person name="Ardell D.H."/>
            <person name="Arguello R."/>
            <person name="Artieri C.G."/>
            <person name="Barbash D.A."/>
            <person name="Barker D."/>
            <person name="Barsanti P."/>
            <person name="Batterham P."/>
            <person name="Batzoglou S."/>
            <person name="Begun D."/>
            <person name="Bhutkar A."/>
            <person name="Blanco E."/>
            <person name="Bosak S.A."/>
            <person name="Bradley R.K."/>
            <person name="Brand A.D."/>
            <person name="Brent M.R."/>
            <person name="Brooks A.N."/>
            <person name="Brown R.H."/>
            <person name="Butlin R.K."/>
            <person name="Caggese C."/>
            <person name="Calvi B.R."/>
            <person name="Bernardo de Carvalho A."/>
            <person name="Caspi A."/>
            <person name="Castrezana S."/>
            <person name="Celniker S.E."/>
            <person name="Chang J.L."/>
            <person name="Chapple C."/>
            <person name="Chatterji S."/>
            <person name="Chinwalla A."/>
            <person name="Civetta A."/>
            <person name="Clifton S.W."/>
            <person name="Comeron J.M."/>
            <person name="Costello J.C."/>
            <person name="Coyne J.A."/>
            <person name="Daub J."/>
            <person name="David R.G."/>
            <person name="Delcher A.L."/>
            <person name="Delehaunty K."/>
            <person name="Do C.B."/>
            <person name="Ebling H."/>
            <person name="Edwards K."/>
            <person name="Eickbush T."/>
            <person name="Evans J.D."/>
            <person name="Filipski A."/>
            <person name="Findeiss S."/>
            <person name="Freyhult E."/>
            <person name="Fulton L."/>
            <person name="Fulton R."/>
            <person name="Garcia A.C."/>
            <person name="Gardiner A."/>
            <person name="Garfield D.A."/>
            <person name="Garvin B.E."/>
            <person name="Gibson G."/>
            <person name="Gilbert D."/>
            <person name="Gnerre S."/>
            <person name="Godfrey J."/>
            <person name="Good R."/>
            <person name="Gotea V."/>
            <person name="Gravely B."/>
            <person name="Greenberg A.J."/>
            <person name="Griffiths-Jones S."/>
            <person name="Gross S."/>
            <person name="Guigo R."/>
            <person name="Gustafson E.A."/>
            <person name="Haerty W."/>
            <person name="Hahn M.W."/>
            <person name="Halligan D.L."/>
            <person name="Halpern A.L."/>
            <person name="Halter G.M."/>
            <person name="Han M.V."/>
            <person name="Heger A."/>
            <person name="Hillier L."/>
            <person name="Hinrichs A.S."/>
            <person name="Holmes I."/>
            <person name="Hoskins R.A."/>
            <person name="Hubisz M.J."/>
            <person name="Hultmark D."/>
            <person name="Huntley M.A."/>
            <person name="Jaffe D.B."/>
            <person name="Jagadeeshan S."/>
            <person name="Jeck W.R."/>
            <person name="Johnson J."/>
            <person name="Jones C.D."/>
            <person name="Jordan W.C."/>
            <person name="Karpen G.H."/>
            <person name="Kataoka E."/>
            <person name="Keightley P.D."/>
            <person name="Kheradpour P."/>
            <person name="Kirkness E.F."/>
            <person name="Koerich L.B."/>
            <person name="Kristiansen K."/>
            <person name="Kudrna D."/>
            <person name="Kulathinal R.J."/>
            <person name="Kumar S."/>
            <person name="Kwok R."/>
            <person name="Lander E."/>
            <person name="Langley C.H."/>
            <person name="Lapoint R."/>
            <person name="Lazzaro B.P."/>
            <person name="Lee S.J."/>
            <person name="Levesque L."/>
            <person name="Li R."/>
            <person name="Lin C.F."/>
            <person name="Lin M.F."/>
            <person name="Lindblad-Toh K."/>
            <person name="Llopart A."/>
            <person name="Long M."/>
            <person name="Low L."/>
            <person name="Lozovsky E."/>
            <person name="Lu J."/>
            <person name="Luo M."/>
            <person name="Machado C.A."/>
            <person name="Makalowski W."/>
            <person name="Marzo M."/>
            <person name="Matsuda M."/>
            <person name="Matzkin L."/>
            <person name="McAllister B."/>
            <person name="McBride C.S."/>
            <person name="McKernan B."/>
            <person name="McKernan K."/>
            <person name="Mendez-Lago M."/>
            <person name="Minx P."/>
            <person name="Mollenhauer M.U."/>
            <person name="Montooth K."/>
            <person name="Mount S.M."/>
            <person name="Mu X."/>
            <person name="Myers E."/>
            <person name="Negre B."/>
            <person name="Newfeld S."/>
            <person name="Nielsen R."/>
            <person name="Noor M.A."/>
            <person name="O'Grady P."/>
            <person name="Pachter L."/>
            <person name="Papaceit M."/>
            <person name="Parisi M.J."/>
            <person name="Parisi M."/>
            <person name="Parts L."/>
            <person name="Pedersen J.S."/>
            <person name="Pesole G."/>
            <person name="Phillippy A.M."/>
            <person name="Ponting C.P."/>
            <person name="Pop M."/>
            <person name="Porcelli D."/>
            <person name="Powell J.R."/>
            <person name="Prohaska S."/>
            <person name="Pruitt K."/>
            <person name="Puig M."/>
            <person name="Quesneville H."/>
            <person name="Ram K.R."/>
            <person name="Rand D."/>
            <person name="Rasmussen M.D."/>
            <person name="Reed L.K."/>
            <person name="Reenan R."/>
            <person name="Reily A."/>
            <person name="Remington K.A."/>
            <person name="Rieger T.T."/>
            <person name="Ritchie M.G."/>
            <person name="Robin C."/>
            <person name="Rogers Y.H."/>
            <person name="Rohde C."/>
            <person name="Rozas J."/>
            <person name="Rubenfield M.J."/>
            <person name="Ruiz A."/>
            <person name="Russo S."/>
            <person name="Salzberg S.L."/>
            <person name="Sanchez-Gracia A."/>
            <person name="Saranga D.J."/>
            <person name="Sato H."/>
            <person name="Schaeffer S.W."/>
            <person name="Schatz M.C."/>
            <person name="Schlenke T."/>
            <person name="Schwartz R."/>
            <person name="Segarra C."/>
            <person name="Singh R.S."/>
            <person name="Sirot L."/>
            <person name="Sirota M."/>
            <person name="Sisneros N.B."/>
            <person name="Smith C.D."/>
            <person name="Smith T.F."/>
            <person name="Spieth J."/>
            <person name="Stage D.E."/>
            <person name="Stark A."/>
            <person name="Stephan W."/>
            <person name="Strausberg R.L."/>
            <person name="Strempel S."/>
            <person name="Sturgill D."/>
            <person name="Sutton G."/>
            <person name="Sutton G.G."/>
            <person name="Tao W."/>
            <person name="Teichmann S."/>
            <person name="Tobari Y.N."/>
            <person name="Tomimura Y."/>
            <person name="Tsolas J.M."/>
            <person name="Valente V.L."/>
            <person name="Venter E."/>
            <person name="Venter J.C."/>
            <person name="Vicario S."/>
            <person name="Vieira F.G."/>
            <person name="Vilella A.J."/>
            <person name="Villasante A."/>
            <person name="Walenz B."/>
            <person name="Wang J."/>
            <person name="Wasserman M."/>
            <person name="Watts T."/>
            <person name="Wilson D."/>
            <person name="Wilson R.K."/>
            <person name="Wing R.A."/>
            <person name="Wolfner M.F."/>
            <person name="Wong A."/>
            <person name="Wong G.K."/>
            <person name="Wu C.I."/>
            <person name="Wu G."/>
            <person name="Yamamoto D."/>
            <person name="Yang H.P."/>
            <person name="Yang S.P."/>
            <person name="Yorke J.A."/>
            <person name="Yoshida K."/>
            <person name="Zdobnov E."/>
            <person name="Zhang P."/>
            <person name="Zhang Y."/>
            <person name="Zimin A.V."/>
            <person name="Baldwin J."/>
            <person name="Abdouelleil A."/>
            <person name="Abdulkadir J."/>
            <person name="Abebe A."/>
            <person name="Abera B."/>
            <person name="Abreu J."/>
            <person name="Acer S.C."/>
            <person name="Aftuck L."/>
            <person name="Alexander A."/>
            <person name="An P."/>
            <person name="Anderson E."/>
            <person name="Anderson S."/>
            <person name="Arachi H."/>
            <person name="Azer M."/>
            <person name="Bachantsang P."/>
            <person name="Barry A."/>
            <person name="Bayul T."/>
            <person name="Berlin A."/>
            <person name="Bessette D."/>
            <person name="Bloom T."/>
            <person name="Blye J."/>
            <person name="Boguslavskiy L."/>
            <person name="Bonnet C."/>
            <person name="Boukhgalter B."/>
            <person name="Bourzgui I."/>
            <person name="Brown A."/>
            <person name="Cahill P."/>
            <person name="Channer S."/>
            <person name="Cheshatsang Y."/>
            <person name="Chuda L."/>
            <person name="Citroen M."/>
            <person name="Collymore A."/>
            <person name="Cooke P."/>
            <person name="Costello M."/>
            <person name="D'Aco K."/>
            <person name="Daza R."/>
            <person name="De Haan G."/>
            <person name="DeGray S."/>
            <person name="DeMaso C."/>
            <person name="Dhargay N."/>
            <person name="Dooley K."/>
            <person name="Dooley E."/>
            <person name="Doricent M."/>
            <person name="Dorje P."/>
            <person name="Dorjee K."/>
            <person name="Dupes A."/>
            <person name="Elong R."/>
            <person name="Falk J."/>
            <person name="Farina A."/>
            <person name="Faro S."/>
            <person name="Ferguson D."/>
            <person name="Fisher S."/>
            <person name="Foley C.D."/>
            <person name="Franke A."/>
            <person name="Friedrich D."/>
            <person name="Gadbois L."/>
            <person name="Gearin G."/>
            <person name="Gearin C.R."/>
            <person name="Giannoukos G."/>
            <person name="Goode T."/>
            <person name="Graham J."/>
            <person name="Grandbois E."/>
            <person name="Grewal S."/>
            <person name="Gyaltsen K."/>
            <person name="Hafez N."/>
            <person name="Hagos B."/>
            <person name="Hall J."/>
            <person name="Henson C."/>
            <person name="Hollinger A."/>
            <person name="Honan T."/>
            <person name="Huard M.D."/>
            <person name="Hughes L."/>
            <person name="Hurhula B."/>
            <person name="Husby M.E."/>
            <person name="Kamat A."/>
            <person name="Kanga B."/>
            <person name="Kashin S."/>
            <person name="Khazanovich D."/>
            <person name="Kisner P."/>
            <person name="Lance K."/>
            <person name="Lara M."/>
            <person name="Lee W."/>
            <person name="Lennon N."/>
            <person name="Letendre F."/>
            <person name="LeVine R."/>
            <person name="Lipovsky A."/>
            <person name="Liu X."/>
            <person name="Liu J."/>
            <person name="Liu S."/>
            <person name="Lokyitsang T."/>
            <person name="Lokyitsang Y."/>
            <person name="Lubonja R."/>
            <person name="Lui A."/>
            <person name="MacDonald P."/>
            <person name="Magnisalis V."/>
            <person name="Maru K."/>
            <person name="Matthews C."/>
            <person name="McCusker W."/>
            <person name="McDonough S."/>
            <person name="Mehta T."/>
            <person name="Meldrim J."/>
            <person name="Meneus L."/>
            <person name="Mihai O."/>
            <person name="Mihalev A."/>
            <person name="Mihova T."/>
            <person name="Mittelman R."/>
            <person name="Mlenga V."/>
            <person name="Montmayeur A."/>
            <person name="Mulrain L."/>
            <person name="Navidi A."/>
            <person name="Naylor J."/>
            <person name="Negash T."/>
            <person name="Nguyen T."/>
            <person name="Nguyen N."/>
            <person name="Nicol R."/>
            <person name="Norbu C."/>
            <person name="Norbu N."/>
            <person name="Novod N."/>
            <person name="O'Neill B."/>
            <person name="Osman S."/>
            <person name="Markiewicz E."/>
            <person name="Oyono O.L."/>
            <person name="Patti C."/>
            <person name="Phunkhang P."/>
            <person name="Pierre F."/>
            <person name="Priest M."/>
            <person name="Raghuraman S."/>
            <person name="Rege F."/>
            <person name="Reyes R."/>
            <person name="Rise C."/>
            <person name="Rogov P."/>
            <person name="Ross K."/>
            <person name="Ryan E."/>
            <person name="Settipalli S."/>
            <person name="Shea T."/>
            <person name="Sherpa N."/>
            <person name="Shi L."/>
            <person name="Shih D."/>
            <person name="Sparrow T."/>
            <person name="Spaulding J."/>
            <person name="Stalker J."/>
            <person name="Stange-Thomann N."/>
            <person name="Stavropoulos S."/>
            <person name="Stone C."/>
            <person name="Strader C."/>
            <person name="Tesfaye S."/>
            <person name="Thomson T."/>
            <person name="Thoulutsang Y."/>
            <person name="Thoulutsang D."/>
            <person name="Topham K."/>
            <person name="Topping I."/>
            <person name="Tsamla T."/>
            <person name="Vassiliev H."/>
            <person name="Vo A."/>
            <person name="Wangchuk T."/>
            <person name="Wangdi T."/>
            <person name="Weiand M."/>
            <person name="Wilkinson J."/>
            <person name="Wilson A."/>
            <person name="Yadav S."/>
            <person name="Young G."/>
            <person name="Yu Q."/>
            <person name="Zembek L."/>
            <person name="Zhong D."/>
            <person name="Zimmer A."/>
            <person name="Zwirko Z."/>
            <person name="Jaffe D.B."/>
            <person name="Alvarez P."/>
            <person name="Brockman W."/>
            <person name="Butler J."/>
            <person name="Chin C."/>
            <person name="Gnerre S."/>
            <person name="Grabherr M."/>
            <person name="Kleber M."/>
            <person name="Mauceli E."/>
            <person name="MacCallum I."/>
        </authorList>
    </citation>
    <scope>NUCLEOTIDE SEQUENCE [LARGE SCALE GENOMIC DNA]</scope>
    <source>
        <strain evidence="6">Tucson 15010-1051.87</strain>
    </source>
</reference>
<dbReference type="OMA" id="VYPPMRK"/>
<evidence type="ECO:0000313" key="5">
    <source>
        <dbReference type="EMBL" id="EDW62038.1"/>
    </source>
</evidence>
<protein>
    <submittedName>
        <fullName evidence="5">Uncharacterized protein</fullName>
        <ecNumber evidence="5">1.1.1.38</ecNumber>
        <ecNumber evidence="5">1.1.1.39</ecNumber>
    </submittedName>
</protein>
<dbReference type="PANTHER" id="PTHR23406">
    <property type="entry name" value="MALIC ENZYME-RELATED"/>
    <property type="match status" value="1"/>
</dbReference>
<dbReference type="InterPro" id="IPR036291">
    <property type="entry name" value="NAD(P)-bd_dom_sf"/>
</dbReference>
<dbReference type="SMART" id="SM00919">
    <property type="entry name" value="Malic_M"/>
    <property type="match status" value="1"/>
</dbReference>
<dbReference type="InterPro" id="IPR012301">
    <property type="entry name" value="Malic_N_dom"/>
</dbReference>
<dbReference type="PhylomeDB" id="B4LME3"/>
<dbReference type="eggNOG" id="KOG1257">
    <property type="taxonomic scope" value="Eukaryota"/>
</dbReference>
<dbReference type="InterPro" id="IPR001891">
    <property type="entry name" value="Malic_OxRdtase"/>
</dbReference>
<organism evidence="5 6">
    <name type="scientific">Drosophila virilis</name>
    <name type="common">Fruit fly</name>
    <dbReference type="NCBI Taxonomy" id="7244"/>
    <lineage>
        <taxon>Eukaryota</taxon>
        <taxon>Metazoa</taxon>
        <taxon>Ecdysozoa</taxon>
        <taxon>Arthropoda</taxon>
        <taxon>Hexapoda</taxon>
        <taxon>Insecta</taxon>
        <taxon>Pterygota</taxon>
        <taxon>Neoptera</taxon>
        <taxon>Endopterygota</taxon>
        <taxon>Diptera</taxon>
        <taxon>Brachycera</taxon>
        <taxon>Muscomorpha</taxon>
        <taxon>Ephydroidea</taxon>
        <taxon>Drosophilidae</taxon>
        <taxon>Drosophila</taxon>
    </lineage>
</organism>
<keyword evidence="6" id="KW-1185">Reference proteome</keyword>
<name>B4LME3_DROVI</name>
<dbReference type="GO" id="GO:0051287">
    <property type="term" value="F:NAD binding"/>
    <property type="evidence" value="ECO:0007669"/>
    <property type="project" value="InterPro"/>
</dbReference>
<dbReference type="InParanoid" id="B4LME3"/>
<evidence type="ECO:0000259" key="4">
    <source>
        <dbReference type="SMART" id="SM01274"/>
    </source>
</evidence>
<dbReference type="InterPro" id="IPR046346">
    <property type="entry name" value="Aminoacid_DH-like_N_sf"/>
</dbReference>
<feature type="domain" description="Malic enzyme NAD-binding" evidence="3">
    <location>
        <begin position="306"/>
        <end position="555"/>
    </location>
</feature>
<dbReference type="EC" id="1.1.1.38" evidence="5"/>
<dbReference type="HOGENOM" id="CLU_011405_5_0_1"/>
<dbReference type="FunCoup" id="B4LME3">
    <property type="interactions" value="136"/>
</dbReference>
<dbReference type="OrthoDB" id="5365701at2759"/>
<accession>B4LME3</accession>
<evidence type="ECO:0000259" key="3">
    <source>
        <dbReference type="SMART" id="SM00919"/>
    </source>
</evidence>
<dbReference type="STRING" id="7244.B4LME3"/>
<dbReference type="SUPFAM" id="SSF53223">
    <property type="entry name" value="Aminoacid dehydrogenase-like, N-terminal domain"/>
    <property type="match status" value="1"/>
</dbReference>
<dbReference type="AlphaFoldDB" id="B4LME3"/>
<dbReference type="Gene3D" id="3.40.50.720">
    <property type="entry name" value="NAD(P)-binding Rossmann-like Domain"/>
    <property type="match status" value="1"/>
</dbReference>
<proteinExistence type="inferred from homology"/>
<dbReference type="Pfam" id="PF03949">
    <property type="entry name" value="Malic_M"/>
    <property type="match status" value="1"/>
</dbReference>
<gene>
    <name evidence="5" type="primary">Dvir\GJ19974</name>
    <name evidence="5" type="ORF">Dvir_GJ19974</name>
</gene>
<dbReference type="PANTHER" id="PTHR23406:SF80">
    <property type="entry name" value="GH17657P-RELATED"/>
    <property type="match status" value="1"/>
</dbReference>
<dbReference type="PRINTS" id="PR00072">
    <property type="entry name" value="MALOXRDTASE"/>
</dbReference>
<dbReference type="SMART" id="SM01274">
    <property type="entry name" value="malic"/>
    <property type="match status" value="1"/>
</dbReference>
<sequence>MRAKKQQPVHKCIDEDAKLLTLEGMPRELDTFWRTDSQLPRSQLSGHRMYRLSSLNKSSAFSHRERQLLSIHGFMPAAVFTVKQQLEACTQHFATLTSNFQKYIFLTELEGFNRKLFFNLLISDPETFMSVFKSSEFYFSVKNFSILYTSTRGMYLTIKDRGHIYDVLRNWPRRHDVRYLVVTNGDSVLSMGDYGVNAAPVVFFKLYQNVAYGGVNPDSCLPVMLDVGTNNEELLRDPMYLGLPQRRVTGAEYEAFFEEFTVAVLRLFGPRAIIQTKNFGALDSIKQLERYRKRQCFMDVSLQALGACGLAGLLAANKITEGTFKANKLLFYGNGTFNIGMARMCLAYLKRLRLDESAARERIWFCDAHGLIVHGRCDHKVPTELLEFKHRHEPVGSLLDAINLLKPNVLVGCSSEPNVFTKDIIRAMEQSAEQPIIYAMSTPLELAECCADDAFVYTKGHCIFISAAQLPSLKYANKVYQPGYCNVQYMLPGLTLGVMLSGMTSVPDETFLVAADRLANLVWPNDMAKRDVFPPMRKLKCINLQITEAVFAYAYRRNLATLWPEPTNPKHYIESMLYDPEYVEVCQPIYCITDQQIGTTESIQYYKQKI</sequence>
<dbReference type="SUPFAM" id="SSF51735">
    <property type="entry name" value="NAD(P)-binding Rossmann-fold domains"/>
    <property type="match status" value="1"/>
</dbReference>
<dbReference type="PIRSF" id="PIRSF000106">
    <property type="entry name" value="ME"/>
    <property type="match status" value="1"/>
</dbReference>
<evidence type="ECO:0000313" key="6">
    <source>
        <dbReference type="Proteomes" id="UP000008792"/>
    </source>
</evidence>
<dbReference type="Gene3D" id="3.40.50.10380">
    <property type="entry name" value="Malic enzyme, N-terminal domain"/>
    <property type="match status" value="1"/>
</dbReference>
<keyword evidence="5" id="KW-0560">Oxidoreductase</keyword>
<dbReference type="KEGG" id="dvi:6627105"/>
<dbReference type="GO" id="GO:0004473">
    <property type="term" value="F:malate dehydrogenase (decarboxylating) (NADP+) activity"/>
    <property type="evidence" value="ECO:0007669"/>
    <property type="project" value="TreeGrafter"/>
</dbReference>
<dbReference type="EC" id="1.1.1.39" evidence="5"/>
<feature type="binding site" evidence="2">
    <location>
        <position position="486"/>
    </location>
    <ligand>
        <name>(S)-malate</name>
        <dbReference type="ChEBI" id="CHEBI:15589"/>
    </ligand>
</feature>
<dbReference type="Proteomes" id="UP000008792">
    <property type="component" value="Unassembled WGS sequence"/>
</dbReference>
<dbReference type="GO" id="GO:0006108">
    <property type="term" value="P:malate metabolic process"/>
    <property type="evidence" value="ECO:0007669"/>
    <property type="project" value="TreeGrafter"/>
</dbReference>
<dbReference type="EMBL" id="CH940648">
    <property type="protein sequence ID" value="EDW62038.1"/>
    <property type="molecule type" value="Genomic_DNA"/>
</dbReference>
<evidence type="ECO:0000256" key="2">
    <source>
        <dbReference type="PIRSR" id="PIRSR000106-2"/>
    </source>
</evidence>